<feature type="domain" description="HTH tetR-type" evidence="4">
    <location>
        <begin position="11"/>
        <end position="71"/>
    </location>
</feature>
<evidence type="ECO:0000256" key="2">
    <source>
        <dbReference type="ARBA" id="ARBA00023125"/>
    </source>
</evidence>
<dbReference type="GO" id="GO:0003677">
    <property type="term" value="F:DNA binding"/>
    <property type="evidence" value="ECO:0007669"/>
    <property type="project" value="UniProtKB-UniRule"/>
</dbReference>
<dbReference type="PANTHER" id="PTHR43479:SF7">
    <property type="entry name" value="TETR-FAMILY TRANSCRIPTIONAL REGULATOR"/>
    <property type="match status" value="1"/>
</dbReference>
<dbReference type="InterPro" id="IPR001647">
    <property type="entry name" value="HTH_TetR"/>
</dbReference>
<gene>
    <name evidence="5" type="ORF">EM808_13285</name>
</gene>
<feature type="DNA-binding region" description="H-T-H motif" evidence="3">
    <location>
        <begin position="34"/>
        <end position="53"/>
    </location>
</feature>
<sequence>MSTIYPDKRVKRTVENFKTALLELMKKKRFQDITITEIVHAADYNRGTFYAHYKCKEELLDEIIEDMFEQMEEAYKKPYEDLSVIDFHELSANAIVLFDHFLEHKEFYKLMLSPETNYSFQEKMINRLDKLFRSEFEFFTDDVDADIDINLFSTYRIHGIIGILMQWIHSDFREEPDYMGKQLIHILRFSTPKVSVKKPDSNHP</sequence>
<keyword evidence="2 3" id="KW-0238">DNA-binding</keyword>
<evidence type="ECO:0000256" key="1">
    <source>
        <dbReference type="ARBA" id="ARBA00022491"/>
    </source>
</evidence>
<dbReference type="PROSITE" id="PS50977">
    <property type="entry name" value="HTH_TETR_2"/>
    <property type="match status" value="1"/>
</dbReference>
<dbReference type="InterPro" id="IPR050624">
    <property type="entry name" value="HTH-type_Tx_Regulator"/>
</dbReference>
<dbReference type="Pfam" id="PF14278">
    <property type="entry name" value="TetR_C_8"/>
    <property type="match status" value="1"/>
</dbReference>
<dbReference type="Pfam" id="PF00440">
    <property type="entry name" value="TetR_N"/>
    <property type="match status" value="1"/>
</dbReference>
<evidence type="ECO:0000259" key="4">
    <source>
        <dbReference type="PROSITE" id="PS50977"/>
    </source>
</evidence>
<evidence type="ECO:0000313" key="5">
    <source>
        <dbReference type="EMBL" id="RVT62728.1"/>
    </source>
</evidence>
<dbReference type="AlphaFoldDB" id="A0A437KBD1"/>
<comment type="caution">
    <text evidence="5">The sequence shown here is derived from an EMBL/GenBank/DDBJ whole genome shotgun (WGS) entry which is preliminary data.</text>
</comment>
<reference evidence="5 6" key="1">
    <citation type="submission" date="2019-01" db="EMBL/GenBank/DDBJ databases">
        <title>Bacillus sp. M5HDSG1-1, whole genome shotgun sequence.</title>
        <authorList>
            <person name="Tuo L."/>
        </authorList>
    </citation>
    <scope>NUCLEOTIDE SEQUENCE [LARGE SCALE GENOMIC DNA]</scope>
    <source>
        <strain evidence="5 6">M5HDSG1-1</strain>
    </source>
</reference>
<evidence type="ECO:0000256" key="3">
    <source>
        <dbReference type="PROSITE-ProRule" id="PRU00335"/>
    </source>
</evidence>
<protein>
    <submittedName>
        <fullName evidence="5">TetR/AcrR family transcriptional regulator</fullName>
    </submittedName>
</protein>
<dbReference type="Gene3D" id="1.10.357.10">
    <property type="entry name" value="Tetracycline Repressor, domain 2"/>
    <property type="match status" value="1"/>
</dbReference>
<evidence type="ECO:0000313" key="6">
    <source>
        <dbReference type="Proteomes" id="UP000288024"/>
    </source>
</evidence>
<dbReference type="InterPro" id="IPR039532">
    <property type="entry name" value="TetR_C_Firmicutes"/>
</dbReference>
<name>A0A437KBD1_9BACI</name>
<dbReference type="RefSeq" id="WP_127738679.1">
    <property type="nucleotide sequence ID" value="NZ_CP196003.1"/>
</dbReference>
<dbReference type="InterPro" id="IPR009057">
    <property type="entry name" value="Homeodomain-like_sf"/>
</dbReference>
<proteinExistence type="predicted"/>
<keyword evidence="1" id="KW-0678">Repressor</keyword>
<dbReference type="EMBL" id="RZTZ01000004">
    <property type="protein sequence ID" value="RVT62728.1"/>
    <property type="molecule type" value="Genomic_DNA"/>
</dbReference>
<keyword evidence="6" id="KW-1185">Reference proteome</keyword>
<organism evidence="5 6">
    <name type="scientific">Niallia taxi</name>
    <dbReference type="NCBI Taxonomy" id="2499688"/>
    <lineage>
        <taxon>Bacteria</taxon>
        <taxon>Bacillati</taxon>
        <taxon>Bacillota</taxon>
        <taxon>Bacilli</taxon>
        <taxon>Bacillales</taxon>
        <taxon>Bacillaceae</taxon>
        <taxon>Niallia</taxon>
    </lineage>
</organism>
<dbReference type="Proteomes" id="UP000288024">
    <property type="component" value="Unassembled WGS sequence"/>
</dbReference>
<dbReference type="PANTHER" id="PTHR43479">
    <property type="entry name" value="ACREF/ENVCD OPERON REPRESSOR-RELATED"/>
    <property type="match status" value="1"/>
</dbReference>
<dbReference type="SUPFAM" id="SSF46689">
    <property type="entry name" value="Homeodomain-like"/>
    <property type="match status" value="1"/>
</dbReference>
<accession>A0A437KBD1</accession>